<evidence type="ECO:0000313" key="4">
    <source>
        <dbReference type="Proteomes" id="UP000324800"/>
    </source>
</evidence>
<protein>
    <submittedName>
        <fullName evidence="3">Uncharacterized protein</fullName>
    </submittedName>
</protein>
<accession>A0A5J4WS84</accession>
<comment type="caution">
    <text evidence="3">The sequence shown here is derived from an EMBL/GenBank/DDBJ whole genome shotgun (WGS) entry which is preliminary data.</text>
</comment>
<dbReference type="AlphaFoldDB" id="A0A5J4WS84"/>
<gene>
    <name evidence="3" type="ORF">EZS28_006719</name>
</gene>
<feature type="compositionally biased region" description="Basic and acidic residues" evidence="2">
    <location>
        <begin position="290"/>
        <end position="305"/>
    </location>
</feature>
<feature type="compositionally biased region" description="Basic and acidic residues" evidence="2">
    <location>
        <begin position="458"/>
        <end position="490"/>
    </location>
</feature>
<reference evidence="3 4" key="1">
    <citation type="submission" date="2019-03" db="EMBL/GenBank/DDBJ databases">
        <title>Single cell metagenomics reveals metabolic interactions within the superorganism composed of flagellate Streblomastix strix and complex community of Bacteroidetes bacteria on its surface.</title>
        <authorList>
            <person name="Treitli S.C."/>
            <person name="Kolisko M."/>
            <person name="Husnik F."/>
            <person name="Keeling P."/>
            <person name="Hampl V."/>
        </authorList>
    </citation>
    <scope>NUCLEOTIDE SEQUENCE [LARGE SCALE GENOMIC DNA]</scope>
    <source>
        <strain evidence="3">ST1C</strain>
    </source>
</reference>
<dbReference type="Gene3D" id="2.70.160.11">
    <property type="entry name" value="Hnrnp arginine n-methyltransferase1"/>
    <property type="match status" value="1"/>
</dbReference>
<feature type="non-terminal residue" evidence="3">
    <location>
        <position position="1"/>
    </location>
</feature>
<organism evidence="3 4">
    <name type="scientific">Streblomastix strix</name>
    <dbReference type="NCBI Taxonomy" id="222440"/>
    <lineage>
        <taxon>Eukaryota</taxon>
        <taxon>Metamonada</taxon>
        <taxon>Preaxostyla</taxon>
        <taxon>Oxymonadida</taxon>
        <taxon>Streblomastigidae</taxon>
        <taxon>Streblomastix</taxon>
    </lineage>
</organism>
<feature type="region of interest" description="Disordered" evidence="2">
    <location>
        <begin position="274"/>
        <end position="405"/>
    </location>
</feature>
<name>A0A5J4WS84_9EUKA</name>
<feature type="compositionally biased region" description="Basic and acidic residues" evidence="2">
    <location>
        <begin position="432"/>
        <end position="446"/>
    </location>
</feature>
<feature type="compositionally biased region" description="Basic and acidic residues" evidence="2">
    <location>
        <begin position="211"/>
        <end position="259"/>
    </location>
</feature>
<dbReference type="Proteomes" id="UP000324800">
    <property type="component" value="Unassembled WGS sequence"/>
</dbReference>
<feature type="region of interest" description="Disordered" evidence="2">
    <location>
        <begin position="456"/>
        <end position="501"/>
    </location>
</feature>
<dbReference type="EMBL" id="SNRW01001109">
    <property type="protein sequence ID" value="KAA6397760.1"/>
    <property type="molecule type" value="Genomic_DNA"/>
</dbReference>
<feature type="region of interest" description="Disordered" evidence="2">
    <location>
        <begin position="432"/>
        <end position="451"/>
    </location>
</feature>
<feature type="region of interest" description="Disordered" evidence="2">
    <location>
        <begin position="1"/>
        <end position="33"/>
    </location>
</feature>
<sequence length="512" mass="60549">DIDKKEEEQPIDKKDPDPEQSEAKPVEPPKHHLKYNQFVYIPGQSLSSSSSGSPKSPMNNKYGTPFITQPTYMRSYEAEGGFSRYMQRSLSNLQGSSEPLILSTSPFAPLGTHWQQTIIFIRKPFTLLQDDIIEGRITIISSECIKGSKKQFEKKEEQIEKEELRRQEKEKEEEIKKIEENGEKKTEKKPELINNRKLEFKLQLNVRFDSTDKKEEENKEENKTEIDQQNKEETTDIKKESIKPISTQEEKDQNQRNIEKQYSALMNKRAEIWVDQASQWKNRNPYKPNAKFEKEKNNEKLGEKRSKIKKQYKQGKQSENKPDEKEEKENKQEKGKDKQNNKKKIDKQASQFFWVPKSGAVETQDNTIKEETKDEKKEEKDEVKEIVENKTPENFHPDQQKKPVLKTQVSVMHFEDEPEEKKEEKVEVKEIVENKTPENFHPDQTKKPVLKTQVSVMHFEDETEEKKDEQEKVEQIKDEEQEEEKKKENDPFPCHPEQTGEVHELYYQFVLE</sequence>
<feature type="coiled-coil region" evidence="1">
    <location>
        <begin position="145"/>
        <end position="188"/>
    </location>
</feature>
<keyword evidence="1" id="KW-0175">Coiled coil</keyword>
<evidence type="ECO:0000256" key="2">
    <source>
        <dbReference type="SAM" id="MobiDB-lite"/>
    </source>
</evidence>
<feature type="compositionally biased region" description="Basic and acidic residues" evidence="2">
    <location>
        <begin position="316"/>
        <end position="340"/>
    </location>
</feature>
<proteinExistence type="predicted"/>
<feature type="compositionally biased region" description="Basic and acidic residues" evidence="2">
    <location>
        <begin position="1"/>
        <end position="30"/>
    </location>
</feature>
<evidence type="ECO:0000256" key="1">
    <source>
        <dbReference type="SAM" id="Coils"/>
    </source>
</evidence>
<feature type="region of interest" description="Disordered" evidence="2">
    <location>
        <begin position="211"/>
        <end position="262"/>
    </location>
</feature>
<evidence type="ECO:0000313" key="3">
    <source>
        <dbReference type="EMBL" id="KAA6397760.1"/>
    </source>
</evidence>
<feature type="compositionally biased region" description="Basic and acidic residues" evidence="2">
    <location>
        <begin position="367"/>
        <end position="401"/>
    </location>
</feature>